<keyword evidence="2" id="KW-1185">Reference proteome</keyword>
<dbReference type="Pfam" id="PF11123">
    <property type="entry name" value="DNA_Packaging_2"/>
    <property type="match status" value="1"/>
</dbReference>
<evidence type="ECO:0000313" key="1">
    <source>
        <dbReference type="EMBL" id="QIG68321.1"/>
    </source>
</evidence>
<proteinExistence type="predicted"/>
<dbReference type="InterPro" id="IPR024345">
    <property type="entry name" value="DNA_matur_Phage_T7-like"/>
</dbReference>
<dbReference type="EMBL" id="MN988488">
    <property type="protein sequence ID" value="QIG68321.1"/>
    <property type="molecule type" value="Genomic_DNA"/>
</dbReference>
<organism evidence="1 2">
    <name type="scientific">Rhizobium phage RHph_Y1_20</name>
    <dbReference type="NCBI Taxonomy" id="2509571"/>
    <lineage>
        <taxon>Viruses</taxon>
        <taxon>Duplodnaviria</taxon>
        <taxon>Heunggongvirae</taxon>
        <taxon>Uroviricota</taxon>
        <taxon>Caudoviricetes</taxon>
        <taxon>Autographivirales</taxon>
        <taxon>Dunnvirinae</taxon>
        <taxon>Tepoztlanvirus</taxon>
        <taxon>Tepoztlanvirus RHphY120</taxon>
    </lineage>
</organism>
<accession>A0A7S5QYJ2</accession>
<name>A0A7S5QYJ2_9CAUD</name>
<dbReference type="Proteomes" id="UP000612125">
    <property type="component" value="Segment"/>
</dbReference>
<protein>
    <submittedName>
        <fullName evidence="1">Terminase small subunit protein</fullName>
    </submittedName>
</protein>
<reference evidence="1 2" key="1">
    <citation type="submission" date="2020-01" db="EMBL/GenBank/DDBJ databases">
        <title>Patterns of diversity and host range of bacteriophage communities associated with bean-nodulatin bacteria.</title>
        <authorList>
            <person name="Vann Cauwenberghe J."/>
            <person name="Santamaria R.I."/>
            <person name="Bustos P."/>
            <person name="Juarez S."/>
            <person name="Gonzalez V."/>
        </authorList>
    </citation>
    <scope>NUCLEOTIDE SEQUENCE [LARGE SCALE GENOMIC DNA]</scope>
    <source>
        <strain evidence="2">RHph</strain>
    </source>
</reference>
<sequence length="111" mass="11925">MAAATEGKLGELHNKMAQVMGNALDQVTLQQQAYDLQMAKALEEQNPDLAPAAEPNLNPALLSVIARFLDSNKITCVPEAGNTMGDLERKLAAKRERKALKVVGGISHTDD</sequence>
<evidence type="ECO:0000313" key="2">
    <source>
        <dbReference type="Proteomes" id="UP000612125"/>
    </source>
</evidence>
<gene>
    <name evidence="1" type="ORF">EVB57_044</name>
</gene>